<keyword evidence="4" id="KW-0233">DNA recombination</keyword>
<gene>
    <name evidence="6" type="ORF">SAMN04488105_1581</name>
</gene>
<evidence type="ECO:0000256" key="2">
    <source>
        <dbReference type="ARBA" id="ARBA00022578"/>
    </source>
</evidence>
<dbReference type="GO" id="GO:0006313">
    <property type="term" value="P:DNA transposition"/>
    <property type="evidence" value="ECO:0007669"/>
    <property type="project" value="InterPro"/>
</dbReference>
<dbReference type="InterPro" id="IPR002513">
    <property type="entry name" value="Tn3_Tnp_DDE_dom"/>
</dbReference>
<organism evidence="6 7">
    <name type="scientific">Salipiger thiooxidans</name>
    <dbReference type="NCBI Taxonomy" id="282683"/>
    <lineage>
        <taxon>Bacteria</taxon>
        <taxon>Pseudomonadati</taxon>
        <taxon>Pseudomonadota</taxon>
        <taxon>Alphaproteobacteria</taxon>
        <taxon>Rhodobacterales</taxon>
        <taxon>Roseobacteraceae</taxon>
        <taxon>Salipiger</taxon>
    </lineage>
</organism>
<dbReference type="EMBL" id="FNAV01000058">
    <property type="protein sequence ID" value="SDF70537.1"/>
    <property type="molecule type" value="Genomic_DNA"/>
</dbReference>
<proteinExistence type="inferred from homology"/>
<accession>A0A1G7N9F7</accession>
<dbReference type="InterPro" id="IPR047653">
    <property type="entry name" value="Tn3-like_transpos"/>
</dbReference>
<feature type="domain" description="Tn3 transposase DDE" evidence="5">
    <location>
        <begin position="457"/>
        <end position="846"/>
    </location>
</feature>
<protein>
    <submittedName>
        <fullName evidence="6">Transposase and inactivated derivatives, TnpA family</fullName>
    </submittedName>
</protein>
<dbReference type="STRING" id="282683.SAMN04488105_1581"/>
<dbReference type="GO" id="GO:0004803">
    <property type="term" value="F:transposase activity"/>
    <property type="evidence" value="ECO:0007669"/>
    <property type="project" value="InterPro"/>
</dbReference>
<keyword evidence="7" id="KW-1185">Reference proteome</keyword>
<dbReference type="Pfam" id="PF01526">
    <property type="entry name" value="DDE_Tnp_Tn3"/>
    <property type="match status" value="1"/>
</dbReference>
<evidence type="ECO:0000256" key="3">
    <source>
        <dbReference type="ARBA" id="ARBA00023125"/>
    </source>
</evidence>
<keyword evidence="3" id="KW-0238">DNA-binding</keyword>
<evidence type="ECO:0000313" key="6">
    <source>
        <dbReference type="EMBL" id="SDF70537.1"/>
    </source>
</evidence>
<reference evidence="7" key="1">
    <citation type="submission" date="2016-10" db="EMBL/GenBank/DDBJ databases">
        <authorList>
            <person name="Varghese N."/>
            <person name="Submissions S."/>
        </authorList>
    </citation>
    <scope>NUCLEOTIDE SEQUENCE [LARGE SCALE GENOMIC DNA]</scope>
    <source>
        <strain evidence="7">DSM 10146</strain>
    </source>
</reference>
<name>A0A1G7N9F7_9RHOB</name>
<comment type="similarity">
    <text evidence="1">Belongs to the transposase 7 family.</text>
</comment>
<dbReference type="Proteomes" id="UP000198994">
    <property type="component" value="Unassembled WGS sequence"/>
</dbReference>
<dbReference type="NCBIfam" id="NF033527">
    <property type="entry name" value="transpos_Tn3"/>
    <property type="match status" value="1"/>
</dbReference>
<dbReference type="AlphaFoldDB" id="A0A1G7N9F7"/>
<dbReference type="GO" id="GO:0003677">
    <property type="term" value="F:DNA binding"/>
    <property type="evidence" value="ECO:0007669"/>
    <property type="project" value="UniProtKB-KW"/>
</dbReference>
<evidence type="ECO:0000256" key="1">
    <source>
        <dbReference type="ARBA" id="ARBA00009402"/>
    </source>
</evidence>
<keyword evidence="2" id="KW-0815">Transposition</keyword>
<evidence type="ECO:0000256" key="4">
    <source>
        <dbReference type="ARBA" id="ARBA00023172"/>
    </source>
</evidence>
<sequence>MRGELAEMFQGAFWKIENQVELGYRKSRARGYFVPSDKIMERLVRGARHDAVENLLARIADSLPGETRGKLEASLADPKCATGFLSLKADAGAATLESILAAATRLAFVNTLGLPFDTITNVDPALIQRLSRRVDGETAAEMRRHGDTRRLGLFALHLMHRRAQMIDALIDLLLEIIHRMQTRSRRRVVGSIARDIERVHGKERLLVDMAIAAVDDPEGRVLEVIYPVASVARLKAVIEEDRAKGTLDDRIQTVMRGSYASHYRRMVPPLLAVLQFRSNNASWRPILDALDLIQRWQQDGRRVVPADLAPEGSVPAKWREGVIDAAGRLNVISFELCVLAQLRERVRAKEIWVDGADRYRNPDDDLPADFEVQRDIYYQGLGLSLDAGAFVAQVRDDLTRELHLLNRTLPENGHVRLRTSGENRIRITPFAPAPEPLGLGALKREVERVWPMTGLLDVLKETALDTGFLDCFETSASREAVPRADRDRRLLLALYAAGTNAGIKRVAAGVGDISYDELLHIHRRYVDPNALRAAAARVADATLAVRNPAIWGEAGTACGSDSTKFGAWDRNLMTEWHARYGGRGVMIYWHVERQATCIYSQLKRCSSSEVAAMIEGVLRHCTDMEIQRQYVDTHGQTAVGFAFCHLLGFELAPRLKAIARQKLVLPAAGMRARLPNLAPILSNVVDWAEIEQQYDEMVKYAAAMQHGTADPEAILRRFARTDVMHPTYKALAELGRAIKTIFLCRYLRSEALRREIHEGLNVVENWNSSNGFVFFGKGGEIASNRIADQEISALALQLVQASMVYVNTRMVQSVLSDPNWQDRLSPEDYRGLTPLIYAHITPYGRYDIDLSTRIDYERMAA</sequence>
<evidence type="ECO:0000259" key="5">
    <source>
        <dbReference type="Pfam" id="PF01526"/>
    </source>
</evidence>
<evidence type="ECO:0000313" key="7">
    <source>
        <dbReference type="Proteomes" id="UP000198994"/>
    </source>
</evidence>